<reference evidence="1" key="2">
    <citation type="submission" date="2023-05" db="EMBL/GenBank/DDBJ databases">
        <authorList>
            <consortium name="Lawrence Berkeley National Laboratory"/>
            <person name="Steindorff A."/>
            <person name="Hensen N."/>
            <person name="Bonometti L."/>
            <person name="Westerberg I."/>
            <person name="Brannstrom I.O."/>
            <person name="Guillou S."/>
            <person name="Cros-Aarteil S."/>
            <person name="Calhoun S."/>
            <person name="Haridas S."/>
            <person name="Kuo A."/>
            <person name="Mondo S."/>
            <person name="Pangilinan J."/>
            <person name="Riley R."/>
            <person name="Labutti K."/>
            <person name="Andreopoulos B."/>
            <person name="Lipzen A."/>
            <person name="Chen C."/>
            <person name="Yanf M."/>
            <person name="Daum C."/>
            <person name="Ng V."/>
            <person name="Clum A."/>
            <person name="Ohm R."/>
            <person name="Martin F."/>
            <person name="Silar P."/>
            <person name="Natvig D."/>
            <person name="Lalanne C."/>
            <person name="Gautier V."/>
            <person name="Ament-Velasquez S.L."/>
            <person name="Kruys A."/>
            <person name="Hutchinson M.I."/>
            <person name="Powell A.J."/>
            <person name="Barry K."/>
            <person name="Miller A.N."/>
            <person name="Grigoriev I.V."/>
            <person name="Debuchy R."/>
            <person name="Gladieux P."/>
            <person name="Thoren M.H."/>
            <person name="Johannesson H."/>
        </authorList>
    </citation>
    <scope>NUCLEOTIDE SEQUENCE</scope>
    <source>
        <strain evidence="1">CBS 103.79</strain>
    </source>
</reference>
<accession>A0AAN6RPK2</accession>
<evidence type="ECO:0000313" key="2">
    <source>
        <dbReference type="Proteomes" id="UP001303889"/>
    </source>
</evidence>
<feature type="non-terminal residue" evidence="1">
    <location>
        <position position="1"/>
    </location>
</feature>
<dbReference type="AlphaFoldDB" id="A0AAN6RPK2"/>
<reference evidence="1" key="1">
    <citation type="journal article" date="2023" name="Mol. Phylogenet. Evol.">
        <title>Genome-scale phylogeny and comparative genomics of the fungal order Sordariales.</title>
        <authorList>
            <person name="Hensen N."/>
            <person name="Bonometti L."/>
            <person name="Westerberg I."/>
            <person name="Brannstrom I.O."/>
            <person name="Guillou S."/>
            <person name="Cros-Aarteil S."/>
            <person name="Calhoun S."/>
            <person name="Haridas S."/>
            <person name="Kuo A."/>
            <person name="Mondo S."/>
            <person name="Pangilinan J."/>
            <person name="Riley R."/>
            <person name="LaButti K."/>
            <person name="Andreopoulos B."/>
            <person name="Lipzen A."/>
            <person name="Chen C."/>
            <person name="Yan M."/>
            <person name="Daum C."/>
            <person name="Ng V."/>
            <person name="Clum A."/>
            <person name="Steindorff A."/>
            <person name="Ohm R.A."/>
            <person name="Martin F."/>
            <person name="Silar P."/>
            <person name="Natvig D.O."/>
            <person name="Lalanne C."/>
            <person name="Gautier V."/>
            <person name="Ament-Velasquez S.L."/>
            <person name="Kruys A."/>
            <person name="Hutchinson M.I."/>
            <person name="Powell A.J."/>
            <person name="Barry K."/>
            <person name="Miller A.N."/>
            <person name="Grigoriev I.V."/>
            <person name="Debuchy R."/>
            <person name="Gladieux P."/>
            <person name="Hiltunen Thoren M."/>
            <person name="Johannesson H."/>
        </authorList>
    </citation>
    <scope>NUCLEOTIDE SEQUENCE</scope>
    <source>
        <strain evidence="1">CBS 103.79</strain>
    </source>
</reference>
<comment type="caution">
    <text evidence="1">The sequence shown here is derived from an EMBL/GenBank/DDBJ whole genome shotgun (WGS) entry which is preliminary data.</text>
</comment>
<organism evidence="1 2">
    <name type="scientific">Staphylotrichum tortipilum</name>
    <dbReference type="NCBI Taxonomy" id="2831512"/>
    <lineage>
        <taxon>Eukaryota</taxon>
        <taxon>Fungi</taxon>
        <taxon>Dikarya</taxon>
        <taxon>Ascomycota</taxon>
        <taxon>Pezizomycotina</taxon>
        <taxon>Sordariomycetes</taxon>
        <taxon>Sordariomycetidae</taxon>
        <taxon>Sordariales</taxon>
        <taxon>Chaetomiaceae</taxon>
        <taxon>Staphylotrichum</taxon>
    </lineage>
</organism>
<evidence type="ECO:0000313" key="1">
    <source>
        <dbReference type="EMBL" id="KAK3898712.1"/>
    </source>
</evidence>
<name>A0AAN6RPK2_9PEZI</name>
<proteinExistence type="predicted"/>
<dbReference type="EMBL" id="MU855893">
    <property type="protein sequence ID" value="KAK3898712.1"/>
    <property type="molecule type" value="Genomic_DNA"/>
</dbReference>
<sequence length="72" mass="8301">LPTKTSLGKLVKHAEGMERRLGDIHQDIRDFISLHKDARRDDVEVACRSDLHVVDLDCRRHGNDWYRIPPGA</sequence>
<protein>
    <submittedName>
        <fullName evidence="1">Uncharacterized protein</fullName>
    </submittedName>
</protein>
<keyword evidence="2" id="KW-1185">Reference proteome</keyword>
<gene>
    <name evidence="1" type="ORF">C8A05DRAFT_18752</name>
</gene>
<dbReference type="Proteomes" id="UP001303889">
    <property type="component" value="Unassembled WGS sequence"/>
</dbReference>